<reference evidence="1" key="1">
    <citation type="journal article" date="2009" name="Rice">
        <title>De Novo Next Generation Sequencing of Plant Genomes.</title>
        <authorList>
            <person name="Rounsley S."/>
            <person name="Marri P.R."/>
            <person name="Yu Y."/>
            <person name="He R."/>
            <person name="Sisneros N."/>
            <person name="Goicoechea J.L."/>
            <person name="Lee S.J."/>
            <person name="Angelova A."/>
            <person name="Kudrna D."/>
            <person name="Luo M."/>
            <person name="Affourtit J."/>
            <person name="Desany B."/>
            <person name="Knight J."/>
            <person name="Niazi F."/>
            <person name="Egholm M."/>
            <person name="Wing R.A."/>
        </authorList>
    </citation>
    <scope>NUCLEOTIDE SEQUENCE [LARGE SCALE GENOMIC DNA]</scope>
    <source>
        <strain evidence="1">cv. IRGC 105608</strain>
    </source>
</reference>
<organism evidence="1">
    <name type="scientific">Oryza barthii</name>
    <dbReference type="NCBI Taxonomy" id="65489"/>
    <lineage>
        <taxon>Eukaryota</taxon>
        <taxon>Viridiplantae</taxon>
        <taxon>Streptophyta</taxon>
        <taxon>Embryophyta</taxon>
        <taxon>Tracheophyta</taxon>
        <taxon>Spermatophyta</taxon>
        <taxon>Magnoliopsida</taxon>
        <taxon>Liliopsida</taxon>
        <taxon>Poales</taxon>
        <taxon>Poaceae</taxon>
        <taxon>BOP clade</taxon>
        <taxon>Oryzoideae</taxon>
        <taxon>Oryzeae</taxon>
        <taxon>Oryzinae</taxon>
        <taxon>Oryza</taxon>
    </lineage>
</organism>
<evidence type="ECO:0000313" key="2">
    <source>
        <dbReference type="Proteomes" id="UP000026960"/>
    </source>
</evidence>
<evidence type="ECO:0000313" key="1">
    <source>
        <dbReference type="EnsemblPlants" id="OBART05G05240.1"/>
    </source>
</evidence>
<dbReference type="Proteomes" id="UP000026960">
    <property type="component" value="Chromosome 5"/>
</dbReference>
<name>A0A0D3G3V5_9ORYZ</name>
<sequence length="214" mass="23426">MVKTVKSIKPFEEDCEQLLKDARDAHQRTGCIVNVLAIHPITGERHEVIVDSTNNGDVSTLAEDHFTSASYLRLKGRLGEVTLRMLSEELVGAMRLADVKKLMFRIRAVRLAVLRRSKAARMSTAPELLPELAHLGSFFRALAALATTREHGVKFASHLVALGSSIMNQREEKTATLTMFELAIFALEGLSHGPHRRHDVAEHDGAAIAGGDAG</sequence>
<reference evidence="1" key="2">
    <citation type="submission" date="2015-03" db="UniProtKB">
        <authorList>
            <consortium name="EnsemblPlants"/>
        </authorList>
    </citation>
    <scope>IDENTIFICATION</scope>
</reference>
<keyword evidence="2" id="KW-1185">Reference proteome</keyword>
<dbReference type="AlphaFoldDB" id="A0A0D3G3V5"/>
<dbReference type="EnsemblPlants" id="OBART05G05240.1">
    <property type="protein sequence ID" value="OBART05G05240.1"/>
    <property type="gene ID" value="OBART05G05240"/>
</dbReference>
<dbReference type="Gramene" id="OBART05G05240.1">
    <property type="protein sequence ID" value="OBART05G05240.1"/>
    <property type="gene ID" value="OBART05G05240"/>
</dbReference>
<proteinExistence type="predicted"/>
<protein>
    <submittedName>
        <fullName evidence="1">Uncharacterized protein</fullName>
    </submittedName>
</protein>
<dbReference type="PaxDb" id="65489-OBART05G05240.1"/>
<accession>A0A0D3G3V5</accession>
<dbReference type="HOGENOM" id="CLU_124656_0_0_1"/>